<evidence type="ECO:0000313" key="2">
    <source>
        <dbReference type="Proteomes" id="UP001162992"/>
    </source>
</evidence>
<dbReference type="EMBL" id="CM055101">
    <property type="protein sequence ID" value="KAJ7540194.1"/>
    <property type="molecule type" value="Genomic_DNA"/>
</dbReference>
<reference evidence="2" key="1">
    <citation type="journal article" date="2024" name="Proc. Natl. Acad. Sci. U.S.A.">
        <title>Extraordinary preservation of gene collinearity over three hundred million years revealed in homosporous lycophytes.</title>
        <authorList>
            <person name="Li C."/>
            <person name="Wickell D."/>
            <person name="Kuo L.Y."/>
            <person name="Chen X."/>
            <person name="Nie B."/>
            <person name="Liao X."/>
            <person name="Peng D."/>
            <person name="Ji J."/>
            <person name="Jenkins J."/>
            <person name="Williams M."/>
            <person name="Shu S."/>
            <person name="Plott C."/>
            <person name="Barry K."/>
            <person name="Rajasekar S."/>
            <person name="Grimwood J."/>
            <person name="Han X."/>
            <person name="Sun S."/>
            <person name="Hou Z."/>
            <person name="He W."/>
            <person name="Dai G."/>
            <person name="Sun C."/>
            <person name="Schmutz J."/>
            <person name="Leebens-Mack J.H."/>
            <person name="Li F.W."/>
            <person name="Wang L."/>
        </authorList>
    </citation>
    <scope>NUCLEOTIDE SEQUENCE [LARGE SCALE GENOMIC DNA]</scope>
    <source>
        <strain evidence="2">cv. PW_Plant_1</strain>
    </source>
</reference>
<organism evidence="1 2">
    <name type="scientific">Diphasiastrum complanatum</name>
    <name type="common">Issler's clubmoss</name>
    <name type="synonym">Lycopodium complanatum</name>
    <dbReference type="NCBI Taxonomy" id="34168"/>
    <lineage>
        <taxon>Eukaryota</taxon>
        <taxon>Viridiplantae</taxon>
        <taxon>Streptophyta</taxon>
        <taxon>Embryophyta</taxon>
        <taxon>Tracheophyta</taxon>
        <taxon>Lycopodiopsida</taxon>
        <taxon>Lycopodiales</taxon>
        <taxon>Lycopodiaceae</taxon>
        <taxon>Lycopodioideae</taxon>
        <taxon>Diphasiastrum</taxon>
    </lineage>
</organism>
<evidence type="ECO:0000313" key="1">
    <source>
        <dbReference type="EMBL" id="KAJ7540194.1"/>
    </source>
</evidence>
<sequence>MGSYHFSDRDTGSGAITKDFQLLVMSAQDLTLHVTGLIGASVAHFGFLRWLAVIAAIFLIVIDRTNWKTNFLTALLVPYIGLNLPPLLFNLLRGEIGKWIAFVAVVMQLFFPRHVRDELELPAALVLLLVTLPNLLAIHVRNSIFGVLISMVIGAYLLYQHITAAGGFKKAFAGKRGVPVTIGILLLFVSPIWEVFHFIF</sequence>
<protein>
    <submittedName>
        <fullName evidence="1">Uncharacterized protein</fullName>
    </submittedName>
</protein>
<accession>A0ACC2CDR2</accession>
<dbReference type="Proteomes" id="UP001162992">
    <property type="component" value="Chromosome 10"/>
</dbReference>
<keyword evidence="2" id="KW-1185">Reference proteome</keyword>
<comment type="caution">
    <text evidence="1">The sequence shown here is derived from an EMBL/GenBank/DDBJ whole genome shotgun (WGS) entry which is preliminary data.</text>
</comment>
<proteinExistence type="predicted"/>
<name>A0ACC2CDR2_DIPCM</name>
<gene>
    <name evidence="1" type="ORF">O6H91_10G004800</name>
</gene>